<evidence type="ECO:0000313" key="2">
    <source>
        <dbReference type="EMBL" id="RDG36936.1"/>
    </source>
</evidence>
<evidence type="ECO:0000313" key="3">
    <source>
        <dbReference type="Proteomes" id="UP000253741"/>
    </source>
</evidence>
<dbReference type="Proteomes" id="UP000253741">
    <property type="component" value="Unassembled WGS sequence"/>
</dbReference>
<dbReference type="AlphaFoldDB" id="A0A370BB56"/>
<organism evidence="2 3">
    <name type="scientific">Streptomyces corynorhini</name>
    <dbReference type="NCBI Taxonomy" id="2282652"/>
    <lineage>
        <taxon>Bacteria</taxon>
        <taxon>Bacillati</taxon>
        <taxon>Actinomycetota</taxon>
        <taxon>Actinomycetes</taxon>
        <taxon>Kitasatosporales</taxon>
        <taxon>Streptomycetaceae</taxon>
        <taxon>Streptomyces</taxon>
    </lineage>
</organism>
<keyword evidence="3" id="KW-1185">Reference proteome</keyword>
<name>A0A370BB56_9ACTN</name>
<dbReference type="EMBL" id="QQNA01000126">
    <property type="protein sequence ID" value="RDG36936.1"/>
    <property type="molecule type" value="Genomic_DNA"/>
</dbReference>
<evidence type="ECO:0000256" key="1">
    <source>
        <dbReference type="SAM" id="MobiDB-lite"/>
    </source>
</evidence>
<sequence length="70" mass="7536">MVMVVCSCRVEGLAPLAPIIACGPFSAGVGPENEKTPRGCERSARGSGARWPRRTGWYGTVTADRRARCR</sequence>
<comment type="caution">
    <text evidence="2">The sequence shown here is derived from an EMBL/GenBank/DDBJ whole genome shotgun (WGS) entry which is preliminary data.</text>
</comment>
<accession>A0A370BB56</accession>
<gene>
    <name evidence="2" type="ORF">DVH02_17360</name>
</gene>
<feature type="compositionally biased region" description="Basic and acidic residues" evidence="1">
    <location>
        <begin position="32"/>
        <end position="44"/>
    </location>
</feature>
<protein>
    <submittedName>
        <fullName evidence="2">Uncharacterized protein</fullName>
    </submittedName>
</protein>
<feature type="region of interest" description="Disordered" evidence="1">
    <location>
        <begin position="30"/>
        <end position="51"/>
    </location>
</feature>
<reference evidence="2 3" key="1">
    <citation type="submission" date="2018-07" db="EMBL/GenBank/DDBJ databases">
        <title>Streptomyces species from bats.</title>
        <authorList>
            <person name="Dunlap C."/>
        </authorList>
    </citation>
    <scope>NUCLEOTIDE SEQUENCE [LARGE SCALE GENOMIC DNA]</scope>
    <source>
        <strain evidence="2 3">AC230</strain>
    </source>
</reference>
<proteinExistence type="predicted"/>